<reference evidence="3 4" key="1">
    <citation type="submission" date="2017-03" db="EMBL/GenBank/DDBJ databases">
        <title>Draft genome sequence of Streptomyces scabrisporus NF3, endophyte isolated from Amphipterygium adstringens.</title>
        <authorList>
            <person name="Vazquez M."/>
            <person name="Ceapa C.D."/>
            <person name="Rodriguez Luna D."/>
            <person name="Sanchez Esquivel S."/>
        </authorList>
    </citation>
    <scope>NUCLEOTIDE SEQUENCE [LARGE SCALE GENOMIC DNA]</scope>
    <source>
        <strain evidence="3 4">NF3</strain>
    </source>
</reference>
<keyword evidence="1" id="KW-0418">Kinase</keyword>
<evidence type="ECO:0000313" key="4">
    <source>
        <dbReference type="Proteomes" id="UP000190037"/>
    </source>
</evidence>
<dbReference type="PANTHER" id="PTHR35526:SF3">
    <property type="entry name" value="ANTI-SIGMA-F FACTOR RSBW"/>
    <property type="match status" value="1"/>
</dbReference>
<comment type="caution">
    <text evidence="3">The sequence shown here is derived from an EMBL/GenBank/DDBJ whole genome shotgun (WGS) entry which is preliminary data.</text>
</comment>
<dbReference type="CDD" id="cd16936">
    <property type="entry name" value="HATPase_RsbW-like"/>
    <property type="match status" value="1"/>
</dbReference>
<keyword evidence="1" id="KW-0808">Transferase</keyword>
<dbReference type="Proteomes" id="UP000190037">
    <property type="component" value="Unassembled WGS sequence"/>
</dbReference>
<organism evidence="3 4">
    <name type="scientific">Embleya scabrispora</name>
    <dbReference type="NCBI Taxonomy" id="159449"/>
    <lineage>
        <taxon>Bacteria</taxon>
        <taxon>Bacillati</taxon>
        <taxon>Actinomycetota</taxon>
        <taxon>Actinomycetes</taxon>
        <taxon>Kitasatosporales</taxon>
        <taxon>Streptomycetaceae</taxon>
        <taxon>Embleya</taxon>
    </lineage>
</organism>
<name>A0A1T3P0I0_9ACTN</name>
<dbReference type="Pfam" id="PF13581">
    <property type="entry name" value="HATPase_c_2"/>
    <property type="match status" value="1"/>
</dbReference>
<dbReference type="EMBL" id="MWQN01000001">
    <property type="protein sequence ID" value="OPC82462.1"/>
    <property type="molecule type" value="Genomic_DNA"/>
</dbReference>
<dbReference type="PANTHER" id="PTHR35526">
    <property type="entry name" value="ANTI-SIGMA-F FACTOR RSBW-RELATED"/>
    <property type="match status" value="1"/>
</dbReference>
<dbReference type="STRING" id="159449.B4N89_17305"/>
<evidence type="ECO:0000256" key="1">
    <source>
        <dbReference type="ARBA" id="ARBA00022527"/>
    </source>
</evidence>
<keyword evidence="1" id="KW-0723">Serine/threonine-protein kinase</keyword>
<sequence length="259" mass="28597">MAASPSRPRSPGALTRELPVSLPRWGNPSGLLAMTRNADPHDMTRTRTGRAGLRHVIKRDPSQKAEQDVAPEQAWSEAEGLLSPGERWLGAVLRGPGWVPVWVRQRVWEAHPEAVREVRALTWAALADWNLLELTDDAMLCASELATNAIVHAGMPDHQAGWVRRSFTVRLSFWPRRAVAIEVRDGDPRPPVVPGRWVLEPSAAAPERIGGSLRGLRMVEAVSDLVSWSPVGTGGKTVWCRFDLEPRGLARPFTMTGNR</sequence>
<dbReference type="AlphaFoldDB" id="A0A1T3P0I0"/>
<accession>A0A1T3P0I0</accession>
<dbReference type="Gene3D" id="3.30.565.10">
    <property type="entry name" value="Histidine kinase-like ATPase, C-terminal domain"/>
    <property type="match status" value="1"/>
</dbReference>
<proteinExistence type="predicted"/>
<dbReference type="InterPro" id="IPR050267">
    <property type="entry name" value="Anti-sigma-factor_SerPK"/>
</dbReference>
<gene>
    <name evidence="3" type="ORF">B4N89_17305</name>
</gene>
<evidence type="ECO:0000259" key="2">
    <source>
        <dbReference type="Pfam" id="PF13581"/>
    </source>
</evidence>
<dbReference type="InterPro" id="IPR036890">
    <property type="entry name" value="HATPase_C_sf"/>
</dbReference>
<evidence type="ECO:0000313" key="3">
    <source>
        <dbReference type="EMBL" id="OPC82462.1"/>
    </source>
</evidence>
<protein>
    <recommendedName>
        <fullName evidence="2">Histidine kinase/HSP90-like ATPase domain-containing protein</fullName>
    </recommendedName>
</protein>
<dbReference type="InterPro" id="IPR003594">
    <property type="entry name" value="HATPase_dom"/>
</dbReference>
<feature type="domain" description="Histidine kinase/HSP90-like ATPase" evidence="2">
    <location>
        <begin position="109"/>
        <end position="240"/>
    </location>
</feature>
<keyword evidence="4" id="KW-1185">Reference proteome</keyword>
<dbReference type="GO" id="GO:0004674">
    <property type="term" value="F:protein serine/threonine kinase activity"/>
    <property type="evidence" value="ECO:0007669"/>
    <property type="project" value="UniProtKB-KW"/>
</dbReference>